<evidence type="ECO:0000256" key="1">
    <source>
        <dbReference type="ARBA" id="ARBA00022676"/>
    </source>
</evidence>
<sequence>MELIEPDNAQADTLQSDRAPRGGAGAPPGQDVLPGEAPPRERDRSFGLILSRIIAGETLDFGAAREAFRDILCSRVSEMNQGAFLGALATRGETVEELAAAWEAIYELDTVKPLEEESPEFRHAFPAGEIVENCGTGMDSFKTFNISTAASLVAAACGVPLARHGARSITSRCGTVDIAEALGVDPDAPPPMVLRSITTAGIGLFNGMSPAVHPRALGRILSQISFGSCLNIAASLCNPLLPTRGVRGVYAPEMVVPVAELMRRIGYRRGLVFYGGIDNSSRGMDEASVCGTTQCAAFDEGGSLHTSSFRPGDAGLAVHDPRELAAADDISLEAVRFVRTLRGLDAPARIDAVLLNAACLLRTAGKVDDLPAGVALARDSVESGAAFDRLEAWVAAQNRDPRQGRDRLLGIRAMAGIPGEGAS</sequence>
<dbReference type="SUPFAM" id="SSF52418">
    <property type="entry name" value="Nucleoside phosphorylase/phosphoribosyltransferase catalytic domain"/>
    <property type="match status" value="1"/>
</dbReference>
<keyword evidence="7" id="KW-1185">Reference proteome</keyword>
<protein>
    <submittedName>
        <fullName evidence="6">Anthranilate phosphoribosyltransferase</fullName>
    </submittedName>
</protein>
<feature type="region of interest" description="Disordered" evidence="3">
    <location>
        <begin position="1"/>
        <end position="41"/>
    </location>
</feature>
<dbReference type="GO" id="GO:0004048">
    <property type="term" value="F:anthranilate phosphoribosyltransferase activity"/>
    <property type="evidence" value="ECO:0007669"/>
    <property type="project" value="InterPro"/>
</dbReference>
<organism evidence="6 7">
    <name type="scientific">Alkalispirochaeta sphaeroplastigenens</name>
    <dbReference type="NCBI Taxonomy" id="1187066"/>
    <lineage>
        <taxon>Bacteria</taxon>
        <taxon>Pseudomonadati</taxon>
        <taxon>Spirochaetota</taxon>
        <taxon>Spirochaetia</taxon>
        <taxon>Spirochaetales</taxon>
        <taxon>Spirochaetaceae</taxon>
        <taxon>Alkalispirochaeta</taxon>
    </lineage>
</organism>
<dbReference type="InterPro" id="IPR017459">
    <property type="entry name" value="Glycosyl_Trfase_fam3_N_dom"/>
</dbReference>
<evidence type="ECO:0000313" key="6">
    <source>
        <dbReference type="EMBL" id="POR03038.1"/>
    </source>
</evidence>
<dbReference type="EMBL" id="LPWH01000055">
    <property type="protein sequence ID" value="POR03038.1"/>
    <property type="molecule type" value="Genomic_DNA"/>
</dbReference>
<evidence type="ECO:0000259" key="4">
    <source>
        <dbReference type="Pfam" id="PF00591"/>
    </source>
</evidence>
<dbReference type="PANTHER" id="PTHR43285:SF2">
    <property type="entry name" value="ANTHRANILATE PHOSPHORIBOSYLTRANSFERASE"/>
    <property type="match status" value="1"/>
</dbReference>
<evidence type="ECO:0000259" key="5">
    <source>
        <dbReference type="Pfam" id="PF02885"/>
    </source>
</evidence>
<keyword evidence="2 6" id="KW-0808">Transferase</keyword>
<dbReference type="InterPro" id="IPR000312">
    <property type="entry name" value="Glycosyl_Trfase_fam3"/>
</dbReference>
<reference evidence="7" key="1">
    <citation type="submission" date="2015-12" db="EMBL/GenBank/DDBJ databases">
        <authorList>
            <person name="Lodha T.D."/>
            <person name="Chintalapati S."/>
            <person name="Chintalapati V.R."/>
            <person name="Sravanthi T."/>
        </authorList>
    </citation>
    <scope>NUCLEOTIDE SEQUENCE [LARGE SCALE GENOMIC DNA]</scope>
    <source>
        <strain evidence="7">JC133</strain>
    </source>
</reference>
<dbReference type="SUPFAM" id="SSF47648">
    <property type="entry name" value="Nucleoside phosphorylase/phosphoribosyltransferase N-terminal domain"/>
    <property type="match status" value="1"/>
</dbReference>
<accession>A0A2S4JU57</accession>
<dbReference type="InterPro" id="IPR005940">
    <property type="entry name" value="Anthranilate_Pribosyl_Tfrase"/>
</dbReference>
<dbReference type="AlphaFoldDB" id="A0A2S4JU57"/>
<dbReference type="Pfam" id="PF02885">
    <property type="entry name" value="Glycos_trans_3N"/>
    <property type="match status" value="1"/>
</dbReference>
<dbReference type="OrthoDB" id="9806430at2"/>
<gene>
    <name evidence="6" type="ORF">AU468_05630</name>
</gene>
<dbReference type="InterPro" id="IPR036320">
    <property type="entry name" value="Glycosyl_Trfase_fam3_N_dom_sf"/>
</dbReference>
<dbReference type="NCBIfam" id="TIGR01245">
    <property type="entry name" value="trpD"/>
    <property type="match status" value="1"/>
</dbReference>
<dbReference type="GO" id="GO:0000162">
    <property type="term" value="P:L-tryptophan biosynthetic process"/>
    <property type="evidence" value="ECO:0007669"/>
    <property type="project" value="InterPro"/>
</dbReference>
<name>A0A2S4JU57_9SPIO</name>
<keyword evidence="1 6" id="KW-0328">Glycosyltransferase</keyword>
<dbReference type="Gene3D" id="3.40.1030.10">
    <property type="entry name" value="Nucleoside phosphorylase/phosphoribosyltransferase catalytic domain"/>
    <property type="match status" value="1"/>
</dbReference>
<dbReference type="RefSeq" id="WP_103679884.1">
    <property type="nucleotide sequence ID" value="NZ_LPWH01000055.1"/>
</dbReference>
<dbReference type="InterPro" id="IPR035902">
    <property type="entry name" value="Nuc_phospho_transferase"/>
</dbReference>
<feature type="domain" description="Glycosyl transferase family 3 N-terminal" evidence="5">
    <location>
        <begin position="49"/>
        <end position="107"/>
    </location>
</feature>
<dbReference type="Proteomes" id="UP000237350">
    <property type="component" value="Unassembled WGS sequence"/>
</dbReference>
<dbReference type="Pfam" id="PF00591">
    <property type="entry name" value="Glycos_transf_3"/>
    <property type="match status" value="1"/>
</dbReference>
<feature type="domain" description="Glycosyl transferase family 3" evidence="4">
    <location>
        <begin position="129"/>
        <end position="386"/>
    </location>
</feature>
<dbReference type="Gene3D" id="1.20.970.10">
    <property type="entry name" value="Transferase, Pyrimidine Nucleoside Phosphorylase, Chain C"/>
    <property type="match status" value="1"/>
</dbReference>
<dbReference type="GO" id="GO:0005829">
    <property type="term" value="C:cytosol"/>
    <property type="evidence" value="ECO:0007669"/>
    <property type="project" value="TreeGrafter"/>
</dbReference>
<evidence type="ECO:0000313" key="7">
    <source>
        <dbReference type="Proteomes" id="UP000237350"/>
    </source>
</evidence>
<evidence type="ECO:0000256" key="2">
    <source>
        <dbReference type="ARBA" id="ARBA00022679"/>
    </source>
</evidence>
<comment type="caution">
    <text evidence="6">The sequence shown here is derived from an EMBL/GenBank/DDBJ whole genome shotgun (WGS) entry which is preliminary data.</text>
</comment>
<evidence type="ECO:0000256" key="3">
    <source>
        <dbReference type="SAM" id="MobiDB-lite"/>
    </source>
</evidence>
<proteinExistence type="predicted"/>
<dbReference type="PANTHER" id="PTHR43285">
    <property type="entry name" value="ANTHRANILATE PHOSPHORIBOSYLTRANSFERASE"/>
    <property type="match status" value="1"/>
</dbReference>